<accession>A0AAN9CZX1</accession>
<dbReference type="AlphaFoldDB" id="A0AAN9CZX1"/>
<feature type="domain" description="ILEI/PANDER" evidence="9">
    <location>
        <begin position="100"/>
        <end position="186"/>
    </location>
</feature>
<dbReference type="PANTHER" id="PTHR14592">
    <property type="entry name" value="UNCHARACTERIZED FAM3"/>
    <property type="match status" value="1"/>
</dbReference>
<keyword evidence="4 8" id="KW-0732">Signal</keyword>
<comment type="caution">
    <text evidence="10">The sequence shown here is derived from an EMBL/GenBank/DDBJ whole genome shotgun (WGS) entry which is preliminary data.</text>
</comment>
<evidence type="ECO:0000256" key="6">
    <source>
        <dbReference type="ARBA" id="ARBA00023157"/>
    </source>
</evidence>
<dbReference type="GO" id="GO:0030246">
    <property type="term" value="F:carbohydrate binding"/>
    <property type="evidence" value="ECO:0007669"/>
    <property type="project" value="UniProtKB-UniRule"/>
</dbReference>
<feature type="signal peptide" evidence="8">
    <location>
        <begin position="1"/>
        <end position="24"/>
    </location>
</feature>
<dbReference type="Pfam" id="PF15711">
    <property type="entry name" value="ILEI"/>
    <property type="match status" value="1"/>
</dbReference>
<evidence type="ECO:0000256" key="2">
    <source>
        <dbReference type="ARBA" id="ARBA00010905"/>
    </source>
</evidence>
<dbReference type="InterPro" id="IPR039220">
    <property type="entry name" value="FAM3"/>
</dbReference>
<evidence type="ECO:0000313" key="11">
    <source>
        <dbReference type="Proteomes" id="UP001364617"/>
    </source>
</evidence>
<sequence>MRLKECVLVTILIILICCFSVKWSKHQEAAKRSYEVNGVVTDCDNPGLFKAHFNCCPLKHCPANYFPFHLYSGVADMVAAKICLNNTIIMGGIRNNAGEGLNIVIANGGTGEVLRNDYFNVKSKGPEELLAYLKTLKPGNIVLVASHIDPTPQLTDEIREIFAALGSTMVTSLKPRDSWVFAGTYGIKEARPFEKLIPNDVGKNAYGDWPEMGGVIGCLPRITETE</sequence>
<dbReference type="InterPro" id="IPR039477">
    <property type="entry name" value="ILEI/PANDER_dom"/>
</dbReference>
<dbReference type="Proteomes" id="UP001364617">
    <property type="component" value="Unassembled WGS sequence"/>
</dbReference>
<keyword evidence="3" id="KW-0964">Secreted</keyword>
<evidence type="ECO:0000256" key="4">
    <source>
        <dbReference type="ARBA" id="ARBA00022729"/>
    </source>
</evidence>
<proteinExistence type="inferred from homology"/>
<organism evidence="10 11">
    <name type="scientific">Phoxinus phoxinus</name>
    <name type="common">Eurasian minnow</name>
    <dbReference type="NCBI Taxonomy" id="58324"/>
    <lineage>
        <taxon>Eukaryota</taxon>
        <taxon>Metazoa</taxon>
        <taxon>Chordata</taxon>
        <taxon>Craniata</taxon>
        <taxon>Vertebrata</taxon>
        <taxon>Euteleostomi</taxon>
        <taxon>Actinopterygii</taxon>
        <taxon>Neopterygii</taxon>
        <taxon>Teleostei</taxon>
        <taxon>Ostariophysi</taxon>
        <taxon>Cypriniformes</taxon>
        <taxon>Leuciscidae</taxon>
        <taxon>Phoxininae</taxon>
        <taxon>Phoxinus</taxon>
    </lineage>
</organism>
<keyword evidence="5 7" id="KW-0430">Lectin</keyword>
<dbReference type="GO" id="GO:0005576">
    <property type="term" value="C:extracellular region"/>
    <property type="evidence" value="ECO:0007669"/>
    <property type="project" value="UniProtKB-SubCell"/>
</dbReference>
<evidence type="ECO:0000256" key="5">
    <source>
        <dbReference type="ARBA" id="ARBA00022734"/>
    </source>
</evidence>
<evidence type="ECO:0000259" key="9">
    <source>
        <dbReference type="Pfam" id="PF15711"/>
    </source>
</evidence>
<protein>
    <recommendedName>
        <fullName evidence="9">ILEI/PANDER domain-containing protein</fullName>
    </recommendedName>
</protein>
<keyword evidence="6" id="KW-1015">Disulfide bond</keyword>
<feature type="chain" id="PRO_5043008721" description="ILEI/PANDER domain-containing protein" evidence="8">
    <location>
        <begin position="25"/>
        <end position="226"/>
    </location>
</feature>
<comment type="similarity">
    <text evidence="2">Belongs to the FAM3 family.</text>
</comment>
<evidence type="ECO:0000256" key="7">
    <source>
        <dbReference type="PROSITE-ProRule" id="PRU01375"/>
    </source>
</evidence>
<gene>
    <name evidence="10" type="ORF">R3I93_010360</name>
</gene>
<evidence type="ECO:0000313" key="10">
    <source>
        <dbReference type="EMBL" id="KAK7155683.1"/>
    </source>
</evidence>
<dbReference type="PROSITE" id="PS52031">
    <property type="entry name" value="GG_LECTIN"/>
    <property type="match status" value="1"/>
</dbReference>
<comment type="subcellular location">
    <subcellularLocation>
        <location evidence="1">Secreted</location>
    </subcellularLocation>
</comment>
<name>A0AAN9CZX1_9TELE</name>
<evidence type="ECO:0000256" key="3">
    <source>
        <dbReference type="ARBA" id="ARBA00022525"/>
    </source>
</evidence>
<reference evidence="10 11" key="1">
    <citation type="submission" date="2024-02" db="EMBL/GenBank/DDBJ databases">
        <title>Chromosome-level genome assembly of the Eurasian Minnow (Phoxinus phoxinus).</title>
        <authorList>
            <person name="Oriowo T.O."/>
            <person name="Martin S."/>
            <person name="Stange M."/>
            <person name="Chrysostomakis Y."/>
            <person name="Brown T."/>
            <person name="Winkler S."/>
            <person name="Kukowka S."/>
            <person name="Myers E.W."/>
            <person name="Bohne A."/>
        </authorList>
    </citation>
    <scope>NUCLEOTIDE SEQUENCE [LARGE SCALE GENOMIC DNA]</scope>
    <source>
        <strain evidence="10">ZFMK-TIS-60720</strain>
        <tissue evidence="10">Whole Organism</tissue>
    </source>
</reference>
<keyword evidence="11" id="KW-1185">Reference proteome</keyword>
<evidence type="ECO:0000256" key="8">
    <source>
        <dbReference type="SAM" id="SignalP"/>
    </source>
</evidence>
<dbReference type="EMBL" id="JAYKXH010000010">
    <property type="protein sequence ID" value="KAK7155683.1"/>
    <property type="molecule type" value="Genomic_DNA"/>
</dbReference>
<evidence type="ECO:0000256" key="1">
    <source>
        <dbReference type="ARBA" id="ARBA00004613"/>
    </source>
</evidence>